<sequence length="61" mass="6556">MSPKWNAASVKRAAVPFCSPKHCRSSGGLPFLMAVKLKETICNINTAITGIFMGTSNRNSN</sequence>
<protein>
    <submittedName>
        <fullName evidence="1">Uncharacterized protein</fullName>
    </submittedName>
</protein>
<name>A0ABY7FXI2_MYAAR</name>
<organism evidence="1 2">
    <name type="scientific">Mya arenaria</name>
    <name type="common">Soft-shell clam</name>
    <dbReference type="NCBI Taxonomy" id="6604"/>
    <lineage>
        <taxon>Eukaryota</taxon>
        <taxon>Metazoa</taxon>
        <taxon>Spiralia</taxon>
        <taxon>Lophotrochozoa</taxon>
        <taxon>Mollusca</taxon>
        <taxon>Bivalvia</taxon>
        <taxon>Autobranchia</taxon>
        <taxon>Heteroconchia</taxon>
        <taxon>Euheterodonta</taxon>
        <taxon>Imparidentia</taxon>
        <taxon>Neoheterodontei</taxon>
        <taxon>Myida</taxon>
        <taxon>Myoidea</taxon>
        <taxon>Myidae</taxon>
        <taxon>Mya</taxon>
    </lineage>
</organism>
<dbReference type="Proteomes" id="UP001164746">
    <property type="component" value="Chromosome 14"/>
</dbReference>
<accession>A0ABY7FXI2</accession>
<evidence type="ECO:0000313" key="2">
    <source>
        <dbReference type="Proteomes" id="UP001164746"/>
    </source>
</evidence>
<evidence type="ECO:0000313" key="1">
    <source>
        <dbReference type="EMBL" id="WAR25579.1"/>
    </source>
</evidence>
<reference evidence="1" key="1">
    <citation type="submission" date="2022-11" db="EMBL/GenBank/DDBJ databases">
        <title>Centuries of genome instability and evolution in soft-shell clam transmissible cancer (bioRxiv).</title>
        <authorList>
            <person name="Hart S.F.M."/>
            <person name="Yonemitsu M.A."/>
            <person name="Giersch R.M."/>
            <person name="Beal B.F."/>
            <person name="Arriagada G."/>
            <person name="Davis B.W."/>
            <person name="Ostrander E.A."/>
            <person name="Goff S.P."/>
            <person name="Metzger M.J."/>
        </authorList>
    </citation>
    <scope>NUCLEOTIDE SEQUENCE</scope>
    <source>
        <strain evidence="1">MELC-2E11</strain>
        <tissue evidence="1">Siphon/mantle</tissue>
    </source>
</reference>
<proteinExistence type="predicted"/>
<gene>
    <name evidence="1" type="ORF">MAR_011283</name>
</gene>
<dbReference type="EMBL" id="CP111025">
    <property type="protein sequence ID" value="WAR25579.1"/>
    <property type="molecule type" value="Genomic_DNA"/>
</dbReference>
<keyword evidence="2" id="KW-1185">Reference proteome</keyword>